<evidence type="ECO:0000256" key="5">
    <source>
        <dbReference type="ARBA" id="ARBA00023136"/>
    </source>
</evidence>
<feature type="transmembrane region" description="Helical" evidence="6">
    <location>
        <begin position="41"/>
        <end position="61"/>
    </location>
</feature>
<feature type="transmembrane region" description="Helical" evidence="6">
    <location>
        <begin position="270"/>
        <end position="288"/>
    </location>
</feature>
<evidence type="ECO:0000256" key="1">
    <source>
        <dbReference type="ARBA" id="ARBA00004141"/>
    </source>
</evidence>
<dbReference type="SUPFAM" id="SSF103481">
    <property type="entry name" value="Multidrug resistance efflux transporter EmrE"/>
    <property type="match status" value="2"/>
</dbReference>
<comment type="similarity">
    <text evidence="2">Belongs to the drug/metabolite transporter (DMT) superfamily. 10 TMS drug/metabolite exporter (DME) (TC 2.A.7.3) family.</text>
</comment>
<evidence type="ECO:0000259" key="7">
    <source>
        <dbReference type="Pfam" id="PF00892"/>
    </source>
</evidence>
<dbReference type="RefSeq" id="WP_257766771.1">
    <property type="nucleotide sequence ID" value="NZ_CP102480.1"/>
</dbReference>
<keyword evidence="5 6" id="KW-0472">Membrane</keyword>
<feature type="transmembrane region" description="Helical" evidence="6">
    <location>
        <begin position="105"/>
        <end position="126"/>
    </location>
</feature>
<evidence type="ECO:0000256" key="6">
    <source>
        <dbReference type="SAM" id="Phobius"/>
    </source>
</evidence>
<evidence type="ECO:0000313" key="8">
    <source>
        <dbReference type="EMBL" id="UUX48263.1"/>
    </source>
</evidence>
<dbReference type="Pfam" id="PF00892">
    <property type="entry name" value="EamA"/>
    <property type="match status" value="2"/>
</dbReference>
<keyword evidence="9" id="KW-1185">Reference proteome</keyword>
<reference evidence="8" key="1">
    <citation type="submission" date="2022-08" db="EMBL/GenBank/DDBJ databases">
        <title>Nisaea acidiphila sp. nov., isolated from a marine algal debris and emended description of the genus Nisaea Urios et al. 2008.</title>
        <authorList>
            <person name="Kwon K."/>
        </authorList>
    </citation>
    <scope>NUCLEOTIDE SEQUENCE</scope>
    <source>
        <strain evidence="8">MEBiC11861</strain>
    </source>
</reference>
<evidence type="ECO:0000313" key="9">
    <source>
        <dbReference type="Proteomes" id="UP001060336"/>
    </source>
</evidence>
<gene>
    <name evidence="8" type="ORF">NUH88_12645</name>
</gene>
<feature type="transmembrane region" description="Helical" evidence="6">
    <location>
        <begin position="155"/>
        <end position="176"/>
    </location>
</feature>
<feature type="transmembrane region" description="Helical" evidence="6">
    <location>
        <begin position="244"/>
        <end position="264"/>
    </location>
</feature>
<protein>
    <submittedName>
        <fullName evidence="8">DMT family transporter</fullName>
    </submittedName>
</protein>
<feature type="transmembrane region" description="Helical" evidence="6">
    <location>
        <begin position="188"/>
        <end position="208"/>
    </location>
</feature>
<dbReference type="AlphaFoldDB" id="A0A9J7AM67"/>
<sequence>MSAALPAVAVSAGYGRGIACQLTAIFLFSIMGVLVKGLGDAYPTSQIIFFRSLPALIPLMLYLPNQGGWRALLTKRPDLQFLRASIGVVSMFVGFYALANMDFASYVTISYSAPLFGTLLAIPFLGEKVGIRRVTAVLIGFSGVVLAAAPDDSGISLYALLALAAAFAYGCIMVVMRKLGTIDRSAATVFYFTLAGVIAGGVLMPFEWVTPEPVDLALLAGVGVIGGVAQIFMTEAFRQAPTAVVAPFDYTAMIWAVPLGYLVFGSVPSVQVIAGAGIIAAAGLFILYRETQLGLKKPRLKRSSL</sequence>
<feature type="transmembrane region" description="Helical" evidence="6">
    <location>
        <begin position="133"/>
        <end position="149"/>
    </location>
</feature>
<dbReference type="InterPro" id="IPR000620">
    <property type="entry name" value="EamA_dom"/>
</dbReference>
<dbReference type="GO" id="GO:0016020">
    <property type="term" value="C:membrane"/>
    <property type="evidence" value="ECO:0007669"/>
    <property type="project" value="UniProtKB-SubCell"/>
</dbReference>
<keyword evidence="3 6" id="KW-0812">Transmembrane</keyword>
<comment type="subcellular location">
    <subcellularLocation>
        <location evidence="1">Membrane</location>
        <topology evidence="1">Multi-pass membrane protein</topology>
    </subcellularLocation>
</comment>
<dbReference type="InterPro" id="IPR037185">
    <property type="entry name" value="EmrE-like"/>
</dbReference>
<evidence type="ECO:0000256" key="4">
    <source>
        <dbReference type="ARBA" id="ARBA00022989"/>
    </source>
</evidence>
<dbReference type="EMBL" id="CP102480">
    <property type="protein sequence ID" value="UUX48263.1"/>
    <property type="molecule type" value="Genomic_DNA"/>
</dbReference>
<dbReference type="KEGG" id="naci:NUH88_12645"/>
<feature type="transmembrane region" description="Helical" evidence="6">
    <location>
        <begin position="81"/>
        <end position="99"/>
    </location>
</feature>
<accession>A0A9J7AM67</accession>
<feature type="domain" description="EamA" evidence="7">
    <location>
        <begin position="17"/>
        <end position="147"/>
    </location>
</feature>
<feature type="transmembrane region" description="Helical" evidence="6">
    <location>
        <begin position="214"/>
        <end position="232"/>
    </location>
</feature>
<dbReference type="Proteomes" id="UP001060336">
    <property type="component" value="Chromosome"/>
</dbReference>
<name>A0A9J7AM67_9PROT</name>
<dbReference type="PANTHER" id="PTHR22911">
    <property type="entry name" value="ACYL-MALONYL CONDENSING ENZYME-RELATED"/>
    <property type="match status" value="1"/>
</dbReference>
<evidence type="ECO:0000256" key="3">
    <source>
        <dbReference type="ARBA" id="ARBA00022692"/>
    </source>
</evidence>
<evidence type="ECO:0000256" key="2">
    <source>
        <dbReference type="ARBA" id="ARBA00009853"/>
    </source>
</evidence>
<organism evidence="8 9">
    <name type="scientific">Nisaea acidiphila</name>
    <dbReference type="NCBI Taxonomy" id="1862145"/>
    <lineage>
        <taxon>Bacteria</taxon>
        <taxon>Pseudomonadati</taxon>
        <taxon>Pseudomonadota</taxon>
        <taxon>Alphaproteobacteria</taxon>
        <taxon>Rhodospirillales</taxon>
        <taxon>Thalassobaculaceae</taxon>
        <taxon>Nisaea</taxon>
    </lineage>
</organism>
<feature type="domain" description="EamA" evidence="7">
    <location>
        <begin position="158"/>
        <end position="287"/>
    </location>
</feature>
<proteinExistence type="inferred from homology"/>
<keyword evidence="4 6" id="KW-1133">Transmembrane helix</keyword>
<dbReference type="PANTHER" id="PTHR22911:SF6">
    <property type="entry name" value="SOLUTE CARRIER FAMILY 35 MEMBER G1"/>
    <property type="match status" value="1"/>
</dbReference>